<evidence type="ECO:0000256" key="1">
    <source>
        <dbReference type="SAM" id="MobiDB-lite"/>
    </source>
</evidence>
<feature type="compositionally biased region" description="Polar residues" evidence="1">
    <location>
        <begin position="157"/>
        <end position="175"/>
    </location>
</feature>
<feature type="region of interest" description="Disordered" evidence="1">
    <location>
        <begin position="156"/>
        <end position="229"/>
    </location>
</feature>
<name>A0A101MS21_PENFR</name>
<keyword evidence="3" id="KW-1185">Reference proteome</keyword>
<evidence type="ECO:0000313" key="2">
    <source>
        <dbReference type="EMBL" id="KUM65611.1"/>
    </source>
</evidence>
<sequence>MLLVNICHHDHVASINYLPSTKQLYSNPLPPGSGGTKVTTDPRTQQRIEEPSGPITNDSLAAESIREGGGFSGNRGAEAMGMSGNQSTVTNANTSASIKLPSARFSAQRQDRHEEQKYPECVVGQGNFPGTHMDNSGYAGGSTAAKREMGIKAGEYSTASGSSGGSQFNDVTNIQAGGLPSDDVKNVSFDSEIGSGQDPGRDAISQFQHSNAHSANESARPHQKGIDTRTIYEHLENDQRA</sequence>
<feature type="region of interest" description="Disordered" evidence="1">
    <location>
        <begin position="26"/>
        <end position="58"/>
    </location>
</feature>
<accession>A0A101MS21</accession>
<comment type="caution">
    <text evidence="2">The sequence shown here is derived from an EMBL/GenBank/DDBJ whole genome shotgun (WGS) entry which is preliminary data.</text>
</comment>
<proteinExistence type="predicted"/>
<dbReference type="AlphaFoldDB" id="A0A101MS21"/>
<protein>
    <submittedName>
        <fullName evidence="2">Uncharacterized protein</fullName>
    </submittedName>
</protein>
<gene>
    <name evidence="2" type="ORF">ACN42_g1469</name>
</gene>
<feature type="compositionally biased region" description="Polar residues" evidence="1">
    <location>
        <begin position="205"/>
        <end position="217"/>
    </location>
</feature>
<reference evidence="2 3" key="1">
    <citation type="submission" date="2015-10" db="EMBL/GenBank/DDBJ databases">
        <title>Genome sequencing of Penicillium freii.</title>
        <authorList>
            <person name="Nguyen H.D."/>
            <person name="Visagie C.M."/>
            <person name="Seifert K.A."/>
        </authorList>
    </citation>
    <scope>NUCLEOTIDE SEQUENCE [LARGE SCALE GENOMIC DNA]</scope>
    <source>
        <strain evidence="2 3">DAOM 242723</strain>
    </source>
</reference>
<dbReference type="EMBL" id="LLXE01000023">
    <property type="protein sequence ID" value="KUM65611.1"/>
    <property type="molecule type" value="Genomic_DNA"/>
</dbReference>
<organism evidence="2 3">
    <name type="scientific">Penicillium freii</name>
    <dbReference type="NCBI Taxonomy" id="48697"/>
    <lineage>
        <taxon>Eukaryota</taxon>
        <taxon>Fungi</taxon>
        <taxon>Dikarya</taxon>
        <taxon>Ascomycota</taxon>
        <taxon>Pezizomycotina</taxon>
        <taxon>Eurotiomycetes</taxon>
        <taxon>Eurotiomycetidae</taxon>
        <taxon>Eurotiales</taxon>
        <taxon>Aspergillaceae</taxon>
        <taxon>Penicillium</taxon>
    </lineage>
</organism>
<evidence type="ECO:0000313" key="3">
    <source>
        <dbReference type="Proteomes" id="UP000055045"/>
    </source>
</evidence>
<dbReference type="Proteomes" id="UP000055045">
    <property type="component" value="Unassembled WGS sequence"/>
</dbReference>